<feature type="domain" description="NAD-dependent epimerase/dehydratase" evidence="1">
    <location>
        <begin position="4"/>
        <end position="214"/>
    </location>
</feature>
<reference evidence="2" key="1">
    <citation type="submission" date="2020-02" db="EMBL/GenBank/DDBJ databases">
        <authorList>
            <person name="Meier V. D."/>
        </authorList>
    </citation>
    <scope>NUCLEOTIDE SEQUENCE</scope>
    <source>
        <strain evidence="2">AVDCRST_MAG01</strain>
    </source>
</reference>
<dbReference type="InterPro" id="IPR050177">
    <property type="entry name" value="Lipid_A_modif_metabolic_enz"/>
</dbReference>
<sequence>MDLLILGGTRFLGRHLVDAALERGHRVTLFNRGESNPGLFREVEELRGERGGDLSALRGRSWDAAIDTSGYLPREVRASAELLAGSVGHYTFVSSISVYADFGRTGIDEEAPILEPPDPEPEKLDWELYGELKVGCERAAEAAMPGRTLVVRPGMIVGPHDYTNRFPYWRRRVAEGGEVLAPGNPERQVQLIDARDLAGWMLKMAEEGRTGAYNATGPEHRLTMRGMLEEIRDATGSDIRFVWASEEFLLDAGVKPWEEMPFWITGEMAGILAVDVGRAVGAGLAFRPMAATVRDLPGPEEERETVEIGAGISRGREEELLRAWRGSSL</sequence>
<dbReference type="CDD" id="cd05265">
    <property type="entry name" value="SDR_a1"/>
    <property type="match status" value="1"/>
</dbReference>
<evidence type="ECO:0000259" key="1">
    <source>
        <dbReference type="Pfam" id="PF01370"/>
    </source>
</evidence>
<evidence type="ECO:0000313" key="2">
    <source>
        <dbReference type="EMBL" id="CAA9450874.1"/>
    </source>
</evidence>
<dbReference type="Pfam" id="PF01370">
    <property type="entry name" value="Epimerase"/>
    <property type="match status" value="1"/>
</dbReference>
<dbReference type="SUPFAM" id="SSF51735">
    <property type="entry name" value="NAD(P)-binding Rossmann-fold domains"/>
    <property type="match status" value="1"/>
</dbReference>
<protein>
    <recommendedName>
        <fullName evidence="1">NAD-dependent epimerase/dehydratase domain-containing protein</fullName>
    </recommendedName>
</protein>
<dbReference type="Gene3D" id="3.40.50.720">
    <property type="entry name" value="NAD(P)-binding Rossmann-like Domain"/>
    <property type="match status" value="1"/>
</dbReference>
<dbReference type="InterPro" id="IPR001509">
    <property type="entry name" value="Epimerase_deHydtase"/>
</dbReference>
<dbReference type="AlphaFoldDB" id="A0A6J4QSR7"/>
<dbReference type="PANTHER" id="PTHR43245">
    <property type="entry name" value="BIFUNCTIONAL POLYMYXIN RESISTANCE PROTEIN ARNA"/>
    <property type="match status" value="1"/>
</dbReference>
<accession>A0A6J4QSR7</accession>
<dbReference type="PANTHER" id="PTHR43245:SF13">
    <property type="entry name" value="UDP-D-APIOSE_UDP-D-XYLOSE SYNTHASE 2"/>
    <property type="match status" value="1"/>
</dbReference>
<dbReference type="EMBL" id="CADCUW010000593">
    <property type="protein sequence ID" value="CAA9450874.1"/>
    <property type="molecule type" value="Genomic_DNA"/>
</dbReference>
<name>A0A6J4QSR7_9ACTN</name>
<dbReference type="InterPro" id="IPR036291">
    <property type="entry name" value="NAD(P)-bd_dom_sf"/>
</dbReference>
<proteinExistence type="predicted"/>
<gene>
    <name evidence="2" type="ORF">AVDCRST_MAG01-01-4569</name>
</gene>
<organism evidence="2">
    <name type="scientific">uncultured Rubrobacteraceae bacterium</name>
    <dbReference type="NCBI Taxonomy" id="349277"/>
    <lineage>
        <taxon>Bacteria</taxon>
        <taxon>Bacillati</taxon>
        <taxon>Actinomycetota</taxon>
        <taxon>Rubrobacteria</taxon>
        <taxon>Rubrobacterales</taxon>
        <taxon>Rubrobacteraceae</taxon>
        <taxon>environmental samples</taxon>
    </lineage>
</organism>